<feature type="compositionally biased region" description="Basic and acidic residues" evidence="8">
    <location>
        <begin position="510"/>
        <end position="536"/>
    </location>
</feature>
<dbReference type="SUPFAM" id="SSF54534">
    <property type="entry name" value="FKBP-like"/>
    <property type="match status" value="1"/>
</dbReference>
<dbReference type="PANTHER" id="PTHR47245">
    <property type="entry name" value="PEPTIDYLPROLYL ISOMERASE"/>
    <property type="match status" value="1"/>
</dbReference>
<protein>
    <recommendedName>
        <fullName evidence="2">peptidylprolyl isomerase</fullName>
        <ecNumber evidence="2">5.2.1.8</ecNumber>
    </recommendedName>
</protein>
<dbReference type="InterPro" id="IPR023058">
    <property type="entry name" value="PPIase_PpiC_CS"/>
</dbReference>
<organism evidence="11 12">
    <name type="scientific">Alloacidobacterium dinghuense</name>
    <dbReference type="NCBI Taxonomy" id="2763107"/>
    <lineage>
        <taxon>Bacteria</taxon>
        <taxon>Pseudomonadati</taxon>
        <taxon>Acidobacteriota</taxon>
        <taxon>Terriglobia</taxon>
        <taxon>Terriglobales</taxon>
        <taxon>Acidobacteriaceae</taxon>
        <taxon>Alloacidobacterium</taxon>
    </lineage>
</organism>
<feature type="compositionally biased region" description="Low complexity" evidence="8">
    <location>
        <begin position="351"/>
        <end position="364"/>
    </location>
</feature>
<feature type="compositionally biased region" description="Basic and acidic residues" evidence="8">
    <location>
        <begin position="572"/>
        <end position="588"/>
    </location>
</feature>
<feature type="compositionally biased region" description="Low complexity" evidence="8">
    <location>
        <begin position="591"/>
        <end position="607"/>
    </location>
</feature>
<evidence type="ECO:0000256" key="9">
    <source>
        <dbReference type="SAM" id="SignalP"/>
    </source>
</evidence>
<keyword evidence="4" id="KW-0574">Periplasm</keyword>
<dbReference type="Proteomes" id="UP000515312">
    <property type="component" value="Chromosome"/>
</dbReference>
<evidence type="ECO:0000256" key="1">
    <source>
        <dbReference type="ARBA" id="ARBA00000971"/>
    </source>
</evidence>
<evidence type="ECO:0000256" key="6">
    <source>
        <dbReference type="ARBA" id="ARBA00023235"/>
    </source>
</evidence>
<feature type="compositionally biased region" description="Low complexity" evidence="8">
    <location>
        <begin position="407"/>
        <end position="440"/>
    </location>
</feature>
<evidence type="ECO:0000259" key="10">
    <source>
        <dbReference type="PROSITE" id="PS50198"/>
    </source>
</evidence>
<feature type="chain" id="PRO_5028856777" description="peptidylprolyl isomerase" evidence="9">
    <location>
        <begin position="26"/>
        <end position="622"/>
    </location>
</feature>
<dbReference type="EMBL" id="CP060394">
    <property type="protein sequence ID" value="QNI32117.1"/>
    <property type="molecule type" value="Genomic_DNA"/>
</dbReference>
<feature type="signal peptide" evidence="9">
    <location>
        <begin position="1"/>
        <end position="25"/>
    </location>
</feature>
<dbReference type="Gene3D" id="1.10.4030.10">
    <property type="entry name" value="Porin chaperone SurA, peptide-binding domain"/>
    <property type="match status" value="1"/>
</dbReference>
<comment type="catalytic activity">
    <reaction evidence="1">
        <text>[protein]-peptidylproline (omega=180) = [protein]-peptidylproline (omega=0)</text>
        <dbReference type="Rhea" id="RHEA:16237"/>
        <dbReference type="Rhea" id="RHEA-COMP:10747"/>
        <dbReference type="Rhea" id="RHEA-COMP:10748"/>
        <dbReference type="ChEBI" id="CHEBI:83833"/>
        <dbReference type="ChEBI" id="CHEBI:83834"/>
        <dbReference type="EC" id="5.2.1.8"/>
    </reaction>
</comment>
<evidence type="ECO:0000313" key="11">
    <source>
        <dbReference type="EMBL" id="QNI32117.1"/>
    </source>
</evidence>
<dbReference type="PANTHER" id="PTHR47245:SF1">
    <property type="entry name" value="FOLDASE PROTEIN PRSA"/>
    <property type="match status" value="1"/>
</dbReference>
<dbReference type="InterPro" id="IPR027304">
    <property type="entry name" value="Trigger_fact/SurA_dom_sf"/>
</dbReference>
<evidence type="ECO:0000256" key="3">
    <source>
        <dbReference type="ARBA" id="ARBA00022729"/>
    </source>
</evidence>
<dbReference type="SUPFAM" id="SSF109998">
    <property type="entry name" value="Triger factor/SurA peptide-binding domain-like"/>
    <property type="match status" value="1"/>
</dbReference>
<accession>A0A7G8BHU7</accession>
<dbReference type="InterPro" id="IPR015391">
    <property type="entry name" value="SurA_N"/>
</dbReference>
<dbReference type="Gene3D" id="3.10.50.40">
    <property type="match status" value="1"/>
</dbReference>
<dbReference type="InterPro" id="IPR046357">
    <property type="entry name" value="PPIase_dom_sf"/>
</dbReference>
<keyword evidence="5 7" id="KW-0697">Rotamase</keyword>
<evidence type="ECO:0000256" key="8">
    <source>
        <dbReference type="SAM" id="MobiDB-lite"/>
    </source>
</evidence>
<evidence type="ECO:0000313" key="12">
    <source>
        <dbReference type="Proteomes" id="UP000515312"/>
    </source>
</evidence>
<feature type="domain" description="PpiC" evidence="10">
    <location>
        <begin position="192"/>
        <end position="293"/>
    </location>
</feature>
<feature type="compositionally biased region" description="Basic residues" evidence="8">
    <location>
        <begin position="365"/>
        <end position="378"/>
    </location>
</feature>
<dbReference type="InterPro" id="IPR050245">
    <property type="entry name" value="PrsA_foldase"/>
</dbReference>
<dbReference type="PROSITE" id="PS50198">
    <property type="entry name" value="PPIC_PPIASE_2"/>
    <property type="match status" value="1"/>
</dbReference>
<evidence type="ECO:0000256" key="5">
    <source>
        <dbReference type="ARBA" id="ARBA00023110"/>
    </source>
</evidence>
<keyword evidence="3 9" id="KW-0732">Signal</keyword>
<keyword evidence="6 7" id="KW-0413">Isomerase</keyword>
<name>A0A7G8BHU7_9BACT</name>
<dbReference type="Pfam" id="PF13616">
    <property type="entry name" value="Rotamase_3"/>
    <property type="match status" value="1"/>
</dbReference>
<dbReference type="AlphaFoldDB" id="A0A7G8BHU7"/>
<sequence length="622" mass="66756">MIYRSLPLSAAFSAGIVFLVIPALGQTAAKTPAPAAQSSPYQGMVVEEIVARVNDQVISKSDYQRADQELATQAQQQGWSQQQLFEARHDLLRDLIDQQLLLSKGKELGITGETETVKRLDDIRKQNHLDSMDDLQKAAESQGVSFEDFKQHIRDGIISSTVIRDEVGRHLNLSQADVQKYYDAHKADFDQPEQVKLSEILVPTANPDDATQVAAAQKKADDIAAQLKSGGDFAQVAKTESGGPTAAQGGELGDFRRGQLAKVLEDQTFVLKPGEYTQPIRTKQGFVILKVTEHTSGGVQPLKDVEPQVEDAIYSQKMAPALRQYLTTLREDSYVEVKEGYEDAAATPNETKPTTTYSAYAPPTGKKKKHVERTRFRQKSTNPKPTTETASAPANVPSLADVPQGNATQTAATQTAGATETASATPPSAPAATTAAATPAKNSQVASAGVEKPGKKEKIRFGQAPRETLPSAPTKTEDAGANAGTQVASNNVPQNMQVVGPDGTVDNQTVEEKKEKTRFSARAKEPKQKKSKDKTDPFAPAPESQDELATRQEQSTPLGLNGDTSKAKKAPKPTEKTRLSDKTKEKPDSGQQPNPNAAPADQQAVPSAPTPAPATSPTTQQP</sequence>
<dbReference type="Pfam" id="PF09312">
    <property type="entry name" value="SurA_N"/>
    <property type="match status" value="1"/>
</dbReference>
<evidence type="ECO:0000256" key="7">
    <source>
        <dbReference type="PROSITE-ProRule" id="PRU00278"/>
    </source>
</evidence>
<dbReference type="KEGG" id="adin:H7849_24495"/>
<dbReference type="RefSeq" id="WP_186743073.1">
    <property type="nucleotide sequence ID" value="NZ_CP060394.1"/>
</dbReference>
<dbReference type="GO" id="GO:0003755">
    <property type="term" value="F:peptidyl-prolyl cis-trans isomerase activity"/>
    <property type="evidence" value="ECO:0007669"/>
    <property type="project" value="UniProtKB-KW"/>
</dbReference>
<evidence type="ECO:0000256" key="2">
    <source>
        <dbReference type="ARBA" id="ARBA00013194"/>
    </source>
</evidence>
<feature type="region of interest" description="Disordered" evidence="8">
    <location>
        <begin position="345"/>
        <end position="622"/>
    </location>
</feature>
<feature type="compositionally biased region" description="Polar residues" evidence="8">
    <location>
        <begin position="551"/>
        <end position="564"/>
    </location>
</feature>
<gene>
    <name evidence="11" type="ORF">H7849_24495</name>
</gene>
<reference evidence="11 12" key="1">
    <citation type="submission" date="2020-08" db="EMBL/GenBank/DDBJ databases">
        <title>Edaphobacter telluris sp. nov. and Acidobacterium dinghuensis sp. nov., two acidobacteria isolated from forest soil.</title>
        <authorList>
            <person name="Fu J."/>
            <person name="Qiu L."/>
        </authorList>
    </citation>
    <scope>NUCLEOTIDE SEQUENCE [LARGE SCALE GENOMIC DNA]</scope>
    <source>
        <strain evidence="11">4Y35</strain>
    </source>
</reference>
<keyword evidence="12" id="KW-1185">Reference proteome</keyword>
<feature type="compositionally biased region" description="Polar residues" evidence="8">
    <location>
        <begin position="379"/>
        <end position="392"/>
    </location>
</feature>
<evidence type="ECO:0000256" key="4">
    <source>
        <dbReference type="ARBA" id="ARBA00022764"/>
    </source>
</evidence>
<dbReference type="EC" id="5.2.1.8" evidence="2"/>
<proteinExistence type="predicted"/>
<feature type="compositionally biased region" description="Polar residues" evidence="8">
    <location>
        <begin position="483"/>
        <end position="497"/>
    </location>
</feature>
<dbReference type="PROSITE" id="PS01096">
    <property type="entry name" value="PPIC_PPIASE_1"/>
    <property type="match status" value="1"/>
</dbReference>
<dbReference type="InterPro" id="IPR000297">
    <property type="entry name" value="PPIase_PpiC"/>
</dbReference>